<sequence length="864" mass="98566">MSAQQLIVPRRAGSLWGTRATFAQTLSEMTSTRRHRFPNLKIRPSRALALRLERQHPEQAHRYGHLFRTMAKINSERLPLMTFQKLLRQQDLGNDKELAAIVSKSNPDLWQDRLNSLERRGWREADIDHWIWILSGENGDDCVSRLVSSDRPKPIFVLMNVLSSGRPFRSPDSWRKVLDYIMNTYMTPRARNPRDTGGTVPADHRVRLSVSKFIILLRRLTRRVLAFWPRSIPALADLTSTYLINLHTIETGENLYHKQCRVFNWALAEFSRPASFEPIRNMEFNWRAQRKLLSTSDSLQRPLVIDRLSYRSIRKVLVAQKKSAAERGVAMRYAKSWPPYRQDFDGHDAKRTPEDDQSRSVRAGTLSTEAGYPQDEYERALNVLGGEATNQPPTIQTRSLAPKEWKNEKEQDNFYTVWAMKVRATRNPQEAWRAFTSFTDVDPPLQVYTEMFLKLQAAETHATRDVLPGDSRETHPVHHGNFSEYELARLTPPTLQNLYQHMLSHGTKPQGICLQTLVSHARSLAEGQQYLRDSTINADAVAHMFSNKGYLHTILRRIPLLVFRSYIQLLCRLHPDRRGKNKISSTDLGQLHQAIALTKARLAPGTTEAATFRPAWQIICRTLARANLALVNKNERVANDVEALDLFLQLNGSIETGVGTDPEIFLYLCRTVQKLAVSLFVRVDMDSRHSDSHLPIHLMHGDSRTGNLLRAADEVLRNMFKKITAPVPSSPDFKLELPGFLHPVTPAHLHGYMRTLAFLEDTESMVALLDWVLDNKDLVDDEVERKGDGGRLMVAKMLCAFAAFASPRLDDGVRARLAAKMDQIAEVDSSWHWPAPEDTDAYVEADKRGGSQKLQQRVLAASRQ</sequence>
<proteinExistence type="predicted"/>
<dbReference type="OMA" id="AGMMMQE"/>
<evidence type="ECO:0000256" key="1">
    <source>
        <dbReference type="SAM" id="MobiDB-lite"/>
    </source>
</evidence>
<evidence type="ECO:0000313" key="3">
    <source>
        <dbReference type="Proteomes" id="UP000030651"/>
    </source>
</evidence>
<accession>W3WP07</accession>
<gene>
    <name evidence="2" type="ORF">PFICI_12537</name>
</gene>
<dbReference type="Proteomes" id="UP000030651">
    <property type="component" value="Unassembled WGS sequence"/>
</dbReference>
<dbReference type="GeneID" id="19277550"/>
<dbReference type="KEGG" id="pfy:PFICI_12537"/>
<dbReference type="EMBL" id="KI912118">
    <property type="protein sequence ID" value="ETS75593.1"/>
    <property type="molecule type" value="Genomic_DNA"/>
</dbReference>
<dbReference type="HOGENOM" id="CLU_005247_0_1_1"/>
<dbReference type="RefSeq" id="XP_007839309.1">
    <property type="nucleotide sequence ID" value="XM_007841118.1"/>
</dbReference>
<name>W3WP07_PESFW</name>
<reference evidence="3" key="1">
    <citation type="journal article" date="2015" name="BMC Genomics">
        <title>Genomic and transcriptomic analysis of the endophytic fungus Pestalotiopsis fici reveals its lifestyle and high potential for synthesis of natural products.</title>
        <authorList>
            <person name="Wang X."/>
            <person name="Zhang X."/>
            <person name="Liu L."/>
            <person name="Xiang M."/>
            <person name="Wang W."/>
            <person name="Sun X."/>
            <person name="Che Y."/>
            <person name="Guo L."/>
            <person name="Liu G."/>
            <person name="Guo L."/>
            <person name="Wang C."/>
            <person name="Yin W.B."/>
            <person name="Stadler M."/>
            <person name="Zhang X."/>
            <person name="Liu X."/>
        </authorList>
    </citation>
    <scope>NUCLEOTIDE SEQUENCE [LARGE SCALE GENOMIC DNA]</scope>
    <source>
        <strain evidence="3">W106-1 / CGMCC3.15140</strain>
    </source>
</reference>
<feature type="compositionally biased region" description="Basic and acidic residues" evidence="1">
    <location>
        <begin position="342"/>
        <end position="359"/>
    </location>
</feature>
<evidence type="ECO:0008006" key="4">
    <source>
        <dbReference type="Google" id="ProtNLM"/>
    </source>
</evidence>
<organism evidence="2 3">
    <name type="scientific">Pestalotiopsis fici (strain W106-1 / CGMCC3.15140)</name>
    <dbReference type="NCBI Taxonomy" id="1229662"/>
    <lineage>
        <taxon>Eukaryota</taxon>
        <taxon>Fungi</taxon>
        <taxon>Dikarya</taxon>
        <taxon>Ascomycota</taxon>
        <taxon>Pezizomycotina</taxon>
        <taxon>Sordariomycetes</taxon>
        <taxon>Xylariomycetidae</taxon>
        <taxon>Amphisphaeriales</taxon>
        <taxon>Sporocadaceae</taxon>
        <taxon>Pestalotiopsis</taxon>
    </lineage>
</organism>
<feature type="region of interest" description="Disordered" evidence="1">
    <location>
        <begin position="342"/>
        <end position="369"/>
    </location>
</feature>
<dbReference type="AlphaFoldDB" id="W3WP07"/>
<dbReference type="InParanoid" id="W3WP07"/>
<dbReference type="eggNOG" id="ENOG502S19W">
    <property type="taxonomic scope" value="Eukaryota"/>
</dbReference>
<dbReference type="STRING" id="1229662.W3WP07"/>
<dbReference type="OrthoDB" id="410701at2759"/>
<keyword evidence="3" id="KW-1185">Reference proteome</keyword>
<protein>
    <recommendedName>
        <fullName evidence="4">Prefoldin subunit</fullName>
    </recommendedName>
</protein>
<evidence type="ECO:0000313" key="2">
    <source>
        <dbReference type="EMBL" id="ETS75593.1"/>
    </source>
</evidence>